<proteinExistence type="predicted"/>
<evidence type="ECO:0000259" key="1">
    <source>
        <dbReference type="PROSITE" id="PS51340"/>
    </source>
</evidence>
<dbReference type="GO" id="GO:0030151">
    <property type="term" value="F:molybdenum ion binding"/>
    <property type="evidence" value="ECO:0007669"/>
    <property type="project" value="InterPro"/>
</dbReference>
<evidence type="ECO:0000313" key="2">
    <source>
        <dbReference type="EMBL" id="SHK13257.1"/>
    </source>
</evidence>
<dbReference type="InterPro" id="IPR005302">
    <property type="entry name" value="MoCF_Sase_C"/>
</dbReference>
<organism evidence="2 3">
    <name type="scientific">Reichenbachiella agariperforans</name>
    <dbReference type="NCBI Taxonomy" id="156994"/>
    <lineage>
        <taxon>Bacteria</taxon>
        <taxon>Pseudomonadati</taxon>
        <taxon>Bacteroidota</taxon>
        <taxon>Cytophagia</taxon>
        <taxon>Cytophagales</taxon>
        <taxon>Reichenbachiellaceae</taxon>
        <taxon>Reichenbachiella</taxon>
    </lineage>
</organism>
<keyword evidence="3" id="KW-1185">Reference proteome</keyword>
<dbReference type="Gene3D" id="2.40.33.20">
    <property type="entry name" value="PK beta-barrel domain-like"/>
    <property type="match status" value="1"/>
</dbReference>
<dbReference type="GO" id="GO:0030170">
    <property type="term" value="F:pyridoxal phosphate binding"/>
    <property type="evidence" value="ECO:0007669"/>
    <property type="project" value="InterPro"/>
</dbReference>
<sequence length="212" mass="23939">MEIVSTNIATSRTIVWNGKEEQTGIYKEPTDQPLYLGKADVKGDAVIDRKYHGGVDKACYLYSADYYPFWREKYPTLDLPYGMFGENLTVAGLDETKMILGDVYQLGEAKVQISEPRQPCYKLGVRFGDQGVLKEFIAAKYAGVYLRVIDEGQVQKGDQFVLLEAVKGGLSIADVFDLTYGQYAEPELLRTLLSDEYLPSKLREKLIKKHSK</sequence>
<gene>
    <name evidence="2" type="ORF">SAMN04488028_103107</name>
</gene>
<feature type="domain" description="MOSC" evidence="1">
    <location>
        <begin position="28"/>
        <end position="163"/>
    </location>
</feature>
<dbReference type="EMBL" id="FRAA01000003">
    <property type="protein sequence ID" value="SHK13257.1"/>
    <property type="molecule type" value="Genomic_DNA"/>
</dbReference>
<dbReference type="InterPro" id="IPR052353">
    <property type="entry name" value="Benzoxazolinone_Detox_Enz"/>
</dbReference>
<dbReference type="Pfam" id="PF03473">
    <property type="entry name" value="MOSC"/>
    <property type="match status" value="1"/>
</dbReference>
<evidence type="ECO:0000313" key="3">
    <source>
        <dbReference type="Proteomes" id="UP000184474"/>
    </source>
</evidence>
<dbReference type="SUPFAM" id="SSF50800">
    <property type="entry name" value="PK beta-barrel domain-like"/>
    <property type="match status" value="1"/>
</dbReference>
<accession>A0A1M6PZE2</accession>
<dbReference type="GO" id="GO:0003824">
    <property type="term" value="F:catalytic activity"/>
    <property type="evidence" value="ECO:0007669"/>
    <property type="project" value="InterPro"/>
</dbReference>
<dbReference type="PANTHER" id="PTHR30212:SF2">
    <property type="entry name" value="PROTEIN YIIM"/>
    <property type="match status" value="1"/>
</dbReference>
<dbReference type="AlphaFoldDB" id="A0A1M6PZE2"/>
<name>A0A1M6PZE2_REIAG</name>
<dbReference type="RefSeq" id="WP_073122045.1">
    <property type="nucleotide sequence ID" value="NZ_FRAA01000003.1"/>
</dbReference>
<dbReference type="InterPro" id="IPR011037">
    <property type="entry name" value="Pyrv_Knase-like_insert_dom_sf"/>
</dbReference>
<dbReference type="PROSITE" id="PS51340">
    <property type="entry name" value="MOSC"/>
    <property type="match status" value="1"/>
</dbReference>
<dbReference type="STRING" id="156994.SAMN04488028_103107"/>
<dbReference type="PANTHER" id="PTHR30212">
    <property type="entry name" value="PROTEIN YIIM"/>
    <property type="match status" value="1"/>
</dbReference>
<protein>
    <submittedName>
        <fullName evidence="2">MOSC domain-containing protein YiiM</fullName>
    </submittedName>
</protein>
<dbReference type="Proteomes" id="UP000184474">
    <property type="component" value="Unassembled WGS sequence"/>
</dbReference>
<reference evidence="3" key="1">
    <citation type="submission" date="2016-11" db="EMBL/GenBank/DDBJ databases">
        <authorList>
            <person name="Varghese N."/>
            <person name="Submissions S."/>
        </authorList>
    </citation>
    <scope>NUCLEOTIDE SEQUENCE [LARGE SCALE GENOMIC DNA]</scope>
    <source>
        <strain evidence="3">DSM 26134</strain>
    </source>
</reference>